<dbReference type="GO" id="GO:0016874">
    <property type="term" value="F:ligase activity"/>
    <property type="evidence" value="ECO:0007669"/>
    <property type="project" value="UniProtKB-KW"/>
</dbReference>
<dbReference type="EMBL" id="JACJTE010000031">
    <property type="protein sequence ID" value="MBD2563476.1"/>
    <property type="molecule type" value="Genomic_DNA"/>
</dbReference>
<accession>A0ABR8F0P2</accession>
<dbReference type="PROSITE" id="PS50975">
    <property type="entry name" value="ATP_GRASP"/>
    <property type="match status" value="1"/>
</dbReference>
<sequence>MVLQKSSDLVRINARRTDVFDIFNFKHYVGPNPYLDIGALVFDFALVDSREPLPVEDYIASIGDRYPQLGSQSYESYAHLFAQVVSEVGKLDMDLHLKRWSVKPYPDFVRISVQSLHERTTREVVYFVWDWFEAITQDEDFTFDEQLVRLQNKFRASVYGGPTVYALLRTAYEKGIPAFYLWEEGLMQYGLGKKHVRGVATTFNCDSHLDSEFTTRKDDCKAFLKTLGFPVPEGDIVFSEKEALITARQIGYPVAVKPVVGHKGIGVTADVQDSKELESAYNRALAAIPEDQLTRIIVEKSISGSDFRLLCVNGRFVAATERRPASVVGDGYLTLAELIRLENRKPARLDTPTSPMSKIQIDEAMELYLDEQRLSLDSVIEKGRTVYLRKVANLSAGGMSIDATHTVHDDNIILAQDIAQHFQLTCLGIDVITKSLSESWKSSNFAILEINAAPGVLMHLKPSVGESVDVPSHILETFFESGTDARIPIITFNKISVEELQVTIDHILLQHPNWTIGAVCRDAVFVNRAKKVLSKDYNSNVQTLLRHPKLDLLIAEYAEDILDEEGMFYRSSNMVVLDNPTETEMMLVRDVFDGSTVVIRKGNDISIRRKGLIEDYTLGEDEPFTRVFLKETGTIL</sequence>
<dbReference type="PANTHER" id="PTHR21621:SF0">
    <property type="entry name" value="BETA-CITRYLGLUTAMATE SYNTHASE B-RELATED"/>
    <property type="match status" value="1"/>
</dbReference>
<evidence type="ECO:0000313" key="3">
    <source>
        <dbReference type="EMBL" id="MBD2563476.1"/>
    </source>
</evidence>
<dbReference type="Gene3D" id="3.30.1490.20">
    <property type="entry name" value="ATP-grasp fold, A domain"/>
    <property type="match status" value="1"/>
</dbReference>
<evidence type="ECO:0000259" key="2">
    <source>
        <dbReference type="PROSITE" id="PS50975"/>
    </source>
</evidence>
<reference evidence="3 4" key="1">
    <citation type="journal article" date="2020" name="ISME J.">
        <title>Comparative genomics reveals insights into cyanobacterial evolution and habitat adaptation.</title>
        <authorList>
            <person name="Chen M.Y."/>
            <person name="Teng W.K."/>
            <person name="Zhao L."/>
            <person name="Hu C.X."/>
            <person name="Zhou Y.K."/>
            <person name="Han B.P."/>
            <person name="Song L.R."/>
            <person name="Shu W.S."/>
        </authorList>
    </citation>
    <scope>NUCLEOTIDE SEQUENCE [LARGE SCALE GENOMIC DNA]</scope>
    <source>
        <strain evidence="3 4">FACHB-391</strain>
    </source>
</reference>
<keyword evidence="1" id="KW-0547">Nucleotide-binding</keyword>
<dbReference type="Pfam" id="PF13549">
    <property type="entry name" value="ATP-grasp_5"/>
    <property type="match status" value="1"/>
</dbReference>
<dbReference type="PANTHER" id="PTHR21621">
    <property type="entry name" value="RIBOSOMAL PROTEIN S6 MODIFICATION PROTEIN"/>
    <property type="match status" value="1"/>
</dbReference>
<feature type="domain" description="ATP-grasp" evidence="2">
    <location>
        <begin position="221"/>
        <end position="479"/>
    </location>
</feature>
<evidence type="ECO:0000256" key="1">
    <source>
        <dbReference type="PROSITE-ProRule" id="PRU00409"/>
    </source>
</evidence>
<dbReference type="SUPFAM" id="SSF56059">
    <property type="entry name" value="Glutathione synthetase ATP-binding domain-like"/>
    <property type="match status" value="1"/>
</dbReference>
<keyword evidence="3" id="KW-0436">Ligase</keyword>
<keyword evidence="1" id="KW-0067">ATP-binding</keyword>
<dbReference type="InterPro" id="IPR013815">
    <property type="entry name" value="ATP_grasp_subdomain_1"/>
</dbReference>
<comment type="caution">
    <text evidence="3">The sequence shown here is derived from an EMBL/GenBank/DDBJ whole genome shotgun (WGS) entry which is preliminary data.</text>
</comment>
<organism evidence="3 4">
    <name type="scientific">Nostoc linckia FACHB-391</name>
    <dbReference type="NCBI Taxonomy" id="2692906"/>
    <lineage>
        <taxon>Bacteria</taxon>
        <taxon>Bacillati</taxon>
        <taxon>Cyanobacteriota</taxon>
        <taxon>Cyanophyceae</taxon>
        <taxon>Nostocales</taxon>
        <taxon>Nostocaceae</taxon>
        <taxon>Nostoc</taxon>
    </lineage>
</organism>
<keyword evidence="4" id="KW-1185">Reference proteome</keyword>
<name>A0ABR8F0P2_NOSLI</name>
<protein>
    <submittedName>
        <fullName evidence="3">Acetate--CoA ligase family protein</fullName>
    </submittedName>
</protein>
<proteinExistence type="predicted"/>
<dbReference type="InterPro" id="IPR011761">
    <property type="entry name" value="ATP-grasp"/>
</dbReference>
<dbReference type="Gene3D" id="3.30.470.20">
    <property type="entry name" value="ATP-grasp fold, B domain"/>
    <property type="match status" value="1"/>
</dbReference>
<dbReference type="Proteomes" id="UP000604661">
    <property type="component" value="Unassembled WGS sequence"/>
</dbReference>
<dbReference type="RefSeq" id="WP_190896625.1">
    <property type="nucleotide sequence ID" value="NZ_JACJTE010000031.1"/>
</dbReference>
<gene>
    <name evidence="3" type="ORF">H6G95_23250</name>
</gene>
<evidence type="ECO:0000313" key="4">
    <source>
        <dbReference type="Proteomes" id="UP000604661"/>
    </source>
</evidence>